<dbReference type="Proteomes" id="UP000199600">
    <property type="component" value="Unassembled WGS sequence"/>
</dbReference>
<dbReference type="InterPro" id="IPR014408">
    <property type="entry name" value="dGMP_Pdiesterase_EAL/HD-GYP"/>
</dbReference>
<proteinExistence type="predicted"/>
<dbReference type="Pfam" id="PF08668">
    <property type="entry name" value="HDOD"/>
    <property type="match status" value="1"/>
</dbReference>
<dbReference type="InterPro" id="IPR052340">
    <property type="entry name" value="RNase_Y/CdgJ"/>
</dbReference>
<evidence type="ECO:0000259" key="1">
    <source>
        <dbReference type="PROSITE" id="PS51833"/>
    </source>
</evidence>
<gene>
    <name evidence="2" type="ORF">PROAA_810008</name>
</gene>
<evidence type="ECO:0000313" key="3">
    <source>
        <dbReference type="Proteomes" id="UP000199600"/>
    </source>
</evidence>
<dbReference type="InterPro" id="IPR013976">
    <property type="entry name" value="HDOD"/>
</dbReference>
<dbReference type="PANTHER" id="PTHR33525:SF4">
    <property type="entry name" value="CYCLIC DI-GMP PHOSPHODIESTERASE CDGJ"/>
    <property type="match status" value="1"/>
</dbReference>
<protein>
    <submittedName>
        <fullName evidence="2">Putative signal transduction protein</fullName>
    </submittedName>
</protein>
<reference evidence="2 3" key="1">
    <citation type="submission" date="2016-06" db="EMBL/GenBank/DDBJ databases">
        <authorList>
            <person name="Kjaerup R.B."/>
            <person name="Dalgaard T.S."/>
            <person name="Juul-Madsen H.R."/>
        </authorList>
    </citation>
    <scope>NUCLEOTIDE SEQUENCE [LARGE SCALE GENOMIC DNA]</scope>
    <source>
        <strain evidence="2">2</strain>
    </source>
</reference>
<evidence type="ECO:0000313" key="2">
    <source>
        <dbReference type="EMBL" id="SBT10966.1"/>
    </source>
</evidence>
<name>A0A1A8Y1Z6_9RHOO</name>
<dbReference type="PROSITE" id="PS51833">
    <property type="entry name" value="HDOD"/>
    <property type="match status" value="1"/>
</dbReference>
<dbReference type="AlphaFoldDB" id="A0A1A8Y1Z6"/>
<dbReference type="PANTHER" id="PTHR33525">
    <property type="match status" value="1"/>
</dbReference>
<feature type="domain" description="HDOD" evidence="1">
    <location>
        <begin position="188"/>
        <end position="374"/>
    </location>
</feature>
<dbReference type="SUPFAM" id="SSF109604">
    <property type="entry name" value="HD-domain/PDEase-like"/>
    <property type="match status" value="1"/>
</dbReference>
<dbReference type="Gene3D" id="1.10.3210.10">
    <property type="entry name" value="Hypothetical protein af1432"/>
    <property type="match status" value="1"/>
</dbReference>
<organism evidence="2 3">
    <name type="scientific">Candidatus Propionivibrio aalborgensis</name>
    <dbReference type="NCBI Taxonomy" id="1860101"/>
    <lineage>
        <taxon>Bacteria</taxon>
        <taxon>Pseudomonadati</taxon>
        <taxon>Pseudomonadota</taxon>
        <taxon>Betaproteobacteria</taxon>
        <taxon>Rhodocyclales</taxon>
        <taxon>Rhodocyclaceae</taxon>
        <taxon>Propionivibrio</taxon>
    </lineage>
</organism>
<dbReference type="PIRSF" id="PIRSF003180">
    <property type="entry name" value="DiGMPpdiest_YuxH"/>
    <property type="match status" value="1"/>
</dbReference>
<sequence>MPDVYISRQPLVNRQSKIIATRLTLHFDDGASTKDAAKTLDALTEFWPLGEKLVFISCGNAPCDAELLDWQIPENATIEVDSASFVEPEAAILIDALKAANASLCLVFDTQAKAALSSGVSFRFIAFDAQRFSPAQLKSFAAQTQPYGIGVAINVRDSQGFQDCLDAGVNAAASWFFKHPTKAPAKALSPGQAQIVRVLNLVRKNADIKEIEAALKQDVALSYKLLRYINSAGFGLSCEVQSFRHAVTILGYNKLNKWLSLLLATASKDPMAPALMHTALTRARLMEVLAQGLVDRQEYDNLFITGAFSMLDALLGVDMDKVLESMSLPEPICDALLGNGGVYGPFLDLAKSSEGEDGKELAEQVGMLGLSADQFNRAQMQALAFADTMEL</sequence>
<dbReference type="RefSeq" id="WP_186412514.1">
    <property type="nucleotide sequence ID" value="NZ_FLQY01000386.1"/>
</dbReference>
<dbReference type="EMBL" id="FLQY01000386">
    <property type="protein sequence ID" value="SBT10966.1"/>
    <property type="molecule type" value="Genomic_DNA"/>
</dbReference>
<accession>A0A1A8Y1Z6</accession>
<keyword evidence="3" id="KW-1185">Reference proteome</keyword>